<dbReference type="CDD" id="cd07756">
    <property type="entry name" value="CYTH-like_Pase_CHAD"/>
    <property type="match status" value="1"/>
</dbReference>
<feature type="domain" description="CYTH" evidence="1">
    <location>
        <begin position="2"/>
        <end position="199"/>
    </location>
</feature>
<keyword evidence="3" id="KW-1185">Reference proteome</keyword>
<evidence type="ECO:0000313" key="3">
    <source>
        <dbReference type="Proteomes" id="UP000254649"/>
    </source>
</evidence>
<dbReference type="PANTHER" id="PTHR39569:SF1">
    <property type="entry name" value="INORGANIC TRIPHOSPHATASE"/>
    <property type="match status" value="1"/>
</dbReference>
<name>A0A380U147_9PAST</name>
<sequence length="353" mass="40413">MSNEVELKLAVTQTFADNLSQSLTDFRIVEQKHAFLGNTYYDTEDGFFAQQKMGLRVRSENNAFQMTLKTNGKVTGGLHIRPEYNFTLNNAAPDLAQLAALTEFDFPTDLALKPIFSTDFERQSWLIECGKDTEIEIALDRGEIKANDNIEPICEVEFELKRGELTDLLALVENLTLTDGVRLSSASKAKRGYQLAKGELPQLTDWLEKWRAFLDIEQHSQNPQEILTALFHYEQQLIEETLLFGVSYFAQDFMRTVERIGAFFNLANYYVEAKKLFNAVAEQHQIDEQTLVDLIESNVWLFEKIRDIIRLHSETKENPLAMSKLNNLLHQGQYVKRMINLIKLTVASDGKSA</sequence>
<dbReference type="OrthoDB" id="3034217at2"/>
<dbReference type="SUPFAM" id="SSF55154">
    <property type="entry name" value="CYTH-like phosphatases"/>
    <property type="match status" value="1"/>
</dbReference>
<protein>
    <submittedName>
        <fullName evidence="2">Adenylate cyclase</fullName>
    </submittedName>
</protein>
<dbReference type="PANTHER" id="PTHR39569">
    <property type="entry name" value="INORGANIC TRIPHOSPHATASE"/>
    <property type="match status" value="1"/>
</dbReference>
<dbReference type="Pfam" id="PF01928">
    <property type="entry name" value="CYTH"/>
    <property type="match status" value="1"/>
</dbReference>
<dbReference type="EMBL" id="UFRQ01000003">
    <property type="protein sequence ID" value="SUT93961.1"/>
    <property type="molecule type" value="Genomic_DNA"/>
</dbReference>
<accession>A0A380U147</accession>
<proteinExistence type="predicted"/>
<organism evidence="2 3">
    <name type="scientific">[Actinobacillus] rossii</name>
    <dbReference type="NCBI Taxonomy" id="123820"/>
    <lineage>
        <taxon>Bacteria</taxon>
        <taxon>Pseudomonadati</taxon>
        <taxon>Pseudomonadota</taxon>
        <taxon>Gammaproteobacteria</taxon>
        <taxon>Pasteurellales</taxon>
        <taxon>Pasteurellaceae</taxon>
    </lineage>
</organism>
<dbReference type="AlphaFoldDB" id="A0A380U147"/>
<gene>
    <name evidence="2" type="ORF">NCTC10801_02069</name>
</gene>
<dbReference type="Proteomes" id="UP000254649">
    <property type="component" value="Unassembled WGS sequence"/>
</dbReference>
<dbReference type="GO" id="GO:0046872">
    <property type="term" value="F:metal ion binding"/>
    <property type="evidence" value="ECO:0007669"/>
    <property type="project" value="TreeGrafter"/>
</dbReference>
<dbReference type="PROSITE" id="PS51707">
    <property type="entry name" value="CYTH"/>
    <property type="match status" value="1"/>
</dbReference>
<dbReference type="GO" id="GO:0050355">
    <property type="term" value="F:inorganic triphosphate phosphatase activity"/>
    <property type="evidence" value="ECO:0007669"/>
    <property type="project" value="InterPro"/>
</dbReference>
<dbReference type="InterPro" id="IPR039013">
    <property type="entry name" value="YgiF"/>
</dbReference>
<dbReference type="InterPro" id="IPR023577">
    <property type="entry name" value="CYTH_domain"/>
</dbReference>
<evidence type="ECO:0000259" key="1">
    <source>
        <dbReference type="PROSITE" id="PS51707"/>
    </source>
</evidence>
<dbReference type="SMART" id="SM01118">
    <property type="entry name" value="CYTH"/>
    <property type="match status" value="1"/>
</dbReference>
<evidence type="ECO:0000313" key="2">
    <source>
        <dbReference type="EMBL" id="SUT93961.1"/>
    </source>
</evidence>
<dbReference type="Gene3D" id="2.40.320.10">
    <property type="entry name" value="Hypothetical Protein Pfu-838710-001"/>
    <property type="match status" value="1"/>
</dbReference>
<reference evidence="2 3" key="1">
    <citation type="submission" date="2018-06" db="EMBL/GenBank/DDBJ databases">
        <authorList>
            <consortium name="Pathogen Informatics"/>
            <person name="Doyle S."/>
        </authorList>
    </citation>
    <scope>NUCLEOTIDE SEQUENCE [LARGE SCALE GENOMIC DNA]</scope>
    <source>
        <strain evidence="2 3">NCTC10801</strain>
    </source>
</reference>
<dbReference type="InterPro" id="IPR033469">
    <property type="entry name" value="CYTH-like_dom_sf"/>
</dbReference>